<gene>
    <name evidence="2" type="ORF">LPB136_10825</name>
</gene>
<evidence type="ECO:0008006" key="4">
    <source>
        <dbReference type="Google" id="ProtNLM"/>
    </source>
</evidence>
<evidence type="ECO:0000256" key="1">
    <source>
        <dbReference type="SAM" id="SignalP"/>
    </source>
</evidence>
<protein>
    <recommendedName>
        <fullName evidence="4">MetA-pathway of phenol degradation</fullName>
    </recommendedName>
</protein>
<organism evidence="2 3">
    <name type="scientific">Tenacibaculum todarodis</name>
    <dbReference type="NCBI Taxonomy" id="1850252"/>
    <lineage>
        <taxon>Bacteria</taxon>
        <taxon>Pseudomonadati</taxon>
        <taxon>Bacteroidota</taxon>
        <taxon>Flavobacteriia</taxon>
        <taxon>Flavobacteriales</taxon>
        <taxon>Flavobacteriaceae</taxon>
        <taxon>Tenacibaculum</taxon>
    </lineage>
</organism>
<keyword evidence="3" id="KW-1185">Reference proteome</keyword>
<feature type="signal peptide" evidence="1">
    <location>
        <begin position="1"/>
        <end position="18"/>
    </location>
</feature>
<evidence type="ECO:0000313" key="3">
    <source>
        <dbReference type="Proteomes" id="UP000181898"/>
    </source>
</evidence>
<dbReference type="KEGG" id="ten:LPB136_10825"/>
<dbReference type="EMBL" id="CP018155">
    <property type="protein sequence ID" value="APG65826.1"/>
    <property type="molecule type" value="Genomic_DNA"/>
</dbReference>
<dbReference type="OrthoDB" id="9782650at2"/>
<keyword evidence="1" id="KW-0732">Signal</keyword>
<evidence type="ECO:0000313" key="2">
    <source>
        <dbReference type="EMBL" id="APG65826.1"/>
    </source>
</evidence>
<name>A0A1L3JKZ3_9FLAO</name>
<dbReference type="Proteomes" id="UP000181898">
    <property type="component" value="Chromosome"/>
</dbReference>
<reference evidence="2 3" key="1">
    <citation type="submission" date="2016-11" db="EMBL/GenBank/DDBJ databases">
        <title>Tenacibaculum sp. LPB0136, isolated from marine environment.</title>
        <authorList>
            <person name="Kim E."/>
            <person name="Yi H."/>
        </authorList>
    </citation>
    <scope>NUCLEOTIDE SEQUENCE [LARGE SCALE GENOMIC DNA]</scope>
    <source>
        <strain evidence="2 3">LPB0136</strain>
    </source>
</reference>
<accession>A0A1L3JKZ3</accession>
<dbReference type="RefSeq" id="WP_072556350.1">
    <property type="nucleotide sequence ID" value="NZ_CP018155.1"/>
</dbReference>
<dbReference type="AlphaFoldDB" id="A0A1L3JKZ3"/>
<feature type="chain" id="PRO_5012588996" description="MetA-pathway of phenol degradation" evidence="1">
    <location>
        <begin position="19"/>
        <end position="278"/>
    </location>
</feature>
<sequence>MKKLTTLFIFLFTLSIFSQSPWTQNKGILYTQLSFTTIPKYKALFGNPEVATERQITDNTLRIYAEYGISNKTTLFTALPIKTVKAENLVKSTPNPITTKGTLTSMGNILFGVKHNFYNKKWLITGQVGFETSTSRYHTNSGVRTGYDAWTITPMISAGKSSNSWYVQTYVGADFRTNEYSSAFKIGGEIGYKLTSWLTMAGFADGLASFTNGSVIIPKENKLTGLYVNNKSYAAFGIKPTFVVNPKFGINLGVGLAFGGRRIPQTPAISAGFHYKFL</sequence>
<dbReference type="STRING" id="1850252.LPB136_10825"/>
<proteinExistence type="predicted"/>